<evidence type="ECO:0000256" key="2">
    <source>
        <dbReference type="SAM" id="Phobius"/>
    </source>
</evidence>
<feature type="transmembrane region" description="Helical" evidence="2">
    <location>
        <begin position="658"/>
        <end position="677"/>
    </location>
</feature>
<keyword evidence="5" id="KW-1185">Reference proteome</keyword>
<protein>
    <submittedName>
        <fullName evidence="4">DUF6049 family protein</fullName>
    </submittedName>
</protein>
<feature type="signal peptide" evidence="3">
    <location>
        <begin position="1"/>
        <end position="40"/>
    </location>
</feature>
<dbReference type="InterPro" id="IPR046112">
    <property type="entry name" value="DUF6049"/>
</dbReference>
<name>A0ABU8LFT6_9MICO</name>
<evidence type="ECO:0000313" key="5">
    <source>
        <dbReference type="Proteomes" id="UP001371224"/>
    </source>
</evidence>
<gene>
    <name evidence="4" type="ORF">WDU99_15190</name>
</gene>
<feature type="region of interest" description="Disordered" evidence="1">
    <location>
        <begin position="688"/>
        <end position="720"/>
    </location>
</feature>
<dbReference type="EMBL" id="JBBDGM010000016">
    <property type="protein sequence ID" value="MEJ1089659.1"/>
    <property type="molecule type" value="Genomic_DNA"/>
</dbReference>
<sequence length="720" mass="73125">MTSTHPREASRPRARRLLSRLAAALVVGSLALGGAPAASADEESDAPTPADPIVELSVSTGSGTVIAPGGPLVSSITVENTTDSELTAGTVSLQINSDRLTDGAALDAWLDDGTVSGAFRTIATEPTPVVDAGDQSAVTSVVDAGALGDLEPGVYPVQARLSGASTTDDEGDAMPWNVTASNVLVVAESDASASAVLVPITATPENGSLLTADELAELTADGGSLAGLLDAVMGTAAILAIDPSIPAAIRMLGISAPQSAIDWLAALERLPNDVFALQFGDADAAVQAHAQLPELLSTPELTPLLQPADFPSAPVPTATPEPTPTEDVAPLLPGNDELTAVDGATPGILWPRDAVSTADLATFDTYLGDEVTTILPSAALAGSAAAHSTVDGHNVLTVDTAASARISAAVGQTDPAAIDRELTAAAGHLFFAGQHSASTVLALDRSETRTPAGVRAALSAFASPTVTLADLLAAAPASATLSPDDSASRVAALNDLLAGERRLTDFSTILDEPALLLGPTRIRILRAIGVGLDDAEFAAAVAAQSERVQETLDAVGIQQPKPVQLFTSAAPLPVWVRNELPWNVNVSLFSTPSDVRLDIQPVTPVIAQAGGSTRVNVPIEARVASGDVQVTFRLSSPTGVPIGQPAEADVTLRADWEGIGLVILSGVIVLLLVFGTVRTVLRRKRAKADAAGDADSVDDAASAGDAPNAGAAPITRENDE</sequence>
<evidence type="ECO:0000256" key="1">
    <source>
        <dbReference type="SAM" id="MobiDB-lite"/>
    </source>
</evidence>
<dbReference type="RefSeq" id="WP_337333304.1">
    <property type="nucleotide sequence ID" value="NZ_JBBDGM010000016.1"/>
</dbReference>
<keyword evidence="2" id="KW-1133">Transmembrane helix</keyword>
<accession>A0ABU8LFT6</accession>
<keyword evidence="2" id="KW-0472">Membrane</keyword>
<evidence type="ECO:0000313" key="4">
    <source>
        <dbReference type="EMBL" id="MEJ1089659.1"/>
    </source>
</evidence>
<organism evidence="4 5">
    <name type="scientific">Microbacterium bandirmense</name>
    <dbReference type="NCBI Taxonomy" id="3122050"/>
    <lineage>
        <taxon>Bacteria</taxon>
        <taxon>Bacillati</taxon>
        <taxon>Actinomycetota</taxon>
        <taxon>Actinomycetes</taxon>
        <taxon>Micrococcales</taxon>
        <taxon>Microbacteriaceae</taxon>
        <taxon>Microbacterium</taxon>
    </lineage>
</organism>
<feature type="chain" id="PRO_5046002274" evidence="3">
    <location>
        <begin position="41"/>
        <end position="720"/>
    </location>
</feature>
<dbReference type="Proteomes" id="UP001371224">
    <property type="component" value="Unassembled WGS sequence"/>
</dbReference>
<proteinExistence type="predicted"/>
<dbReference type="PROSITE" id="PS51318">
    <property type="entry name" value="TAT"/>
    <property type="match status" value="1"/>
</dbReference>
<reference evidence="4 5" key="1">
    <citation type="submission" date="2024-02" db="EMBL/GenBank/DDBJ databases">
        <authorList>
            <person name="Saticioglu I.B."/>
        </authorList>
    </citation>
    <scope>NUCLEOTIDE SEQUENCE [LARGE SCALE GENOMIC DNA]</scope>
    <source>
        <strain evidence="4 5">Mu-80</strain>
    </source>
</reference>
<comment type="caution">
    <text evidence="4">The sequence shown here is derived from an EMBL/GenBank/DDBJ whole genome shotgun (WGS) entry which is preliminary data.</text>
</comment>
<evidence type="ECO:0000256" key="3">
    <source>
        <dbReference type="SAM" id="SignalP"/>
    </source>
</evidence>
<feature type="compositionally biased region" description="Low complexity" evidence="1">
    <location>
        <begin position="689"/>
        <end position="713"/>
    </location>
</feature>
<keyword evidence="3" id="KW-0732">Signal</keyword>
<dbReference type="InterPro" id="IPR006311">
    <property type="entry name" value="TAT_signal"/>
</dbReference>
<keyword evidence="2" id="KW-0812">Transmembrane</keyword>
<dbReference type="Pfam" id="PF19516">
    <property type="entry name" value="DUF6049"/>
    <property type="match status" value="1"/>
</dbReference>